<keyword evidence="2" id="KW-0560">Oxidoreductase</keyword>
<proteinExistence type="predicted"/>
<gene>
    <name evidence="2" type="ORF">SAMN04488050_1207</name>
</gene>
<dbReference type="STRING" id="311180.SAMN04488050_1207"/>
<dbReference type="SUPFAM" id="SSF55961">
    <property type="entry name" value="Bet v1-like"/>
    <property type="match status" value="1"/>
</dbReference>
<dbReference type="Pfam" id="PF19301">
    <property type="entry name" value="LigXa_C"/>
    <property type="match status" value="1"/>
</dbReference>
<feature type="domain" description="LigXa-like C-terminal" evidence="1">
    <location>
        <begin position="111"/>
        <end position="360"/>
    </location>
</feature>
<keyword evidence="2" id="KW-0223">Dioxygenase</keyword>
<protein>
    <submittedName>
        <fullName evidence="2">Phenylpropionate dioxygenase, large terminal subunit</fullName>
    </submittedName>
</protein>
<dbReference type="InterPro" id="IPR036922">
    <property type="entry name" value="Rieske_2Fe-2S_sf"/>
</dbReference>
<organism evidence="2 3">
    <name type="scientific">Alloyangia pacifica</name>
    <dbReference type="NCBI Taxonomy" id="311180"/>
    <lineage>
        <taxon>Bacteria</taxon>
        <taxon>Pseudomonadati</taxon>
        <taxon>Pseudomonadota</taxon>
        <taxon>Alphaproteobacteria</taxon>
        <taxon>Rhodobacterales</taxon>
        <taxon>Roseobacteraceae</taxon>
        <taxon>Alloyangia</taxon>
    </lineage>
</organism>
<name>A0A1I6WFJ7_9RHOB</name>
<dbReference type="EMBL" id="FOZW01000020">
    <property type="protein sequence ID" value="SFT24769.1"/>
    <property type="molecule type" value="Genomic_DNA"/>
</dbReference>
<reference evidence="3" key="1">
    <citation type="submission" date="2016-10" db="EMBL/GenBank/DDBJ databases">
        <authorList>
            <person name="Varghese N."/>
            <person name="Submissions S."/>
        </authorList>
    </citation>
    <scope>NUCLEOTIDE SEQUENCE [LARGE SCALE GENOMIC DNA]</scope>
    <source>
        <strain evidence="3">DSM 26894</strain>
    </source>
</reference>
<keyword evidence="3" id="KW-1185">Reference proteome</keyword>
<evidence type="ECO:0000313" key="3">
    <source>
        <dbReference type="Proteomes" id="UP000199392"/>
    </source>
</evidence>
<evidence type="ECO:0000259" key="1">
    <source>
        <dbReference type="Pfam" id="PF19301"/>
    </source>
</evidence>
<dbReference type="OrthoDB" id="7456916at2"/>
<evidence type="ECO:0000313" key="2">
    <source>
        <dbReference type="EMBL" id="SFT24769.1"/>
    </source>
</evidence>
<dbReference type="AlphaFoldDB" id="A0A1I6WFJ7"/>
<sequence length="409" mass="45854">MISQKLNDQITRIGPGSEAGAVHRRYWQPAALTDEMTPGMSKLPVNLLGERLVLLRGADGTLTLTARVASPDEAPTHHPAEADLHPIAGAPVYPVVEKNGIYFAYLGEGAPPAFPNFDCFRAPDSHVFAFKGLWECNWLQALEIGIDPGHASFLHRFLQDEDPADSYGKQFRDKAADTNMPITQVLREYPRPDIEVEETDFGLKITSLRHMDGGLTHVRVTNQIFPSAICIPMSREMIITQWHVPVDDENCYWVTMFTSFDKPVNKALMREQRLQEHSLPDYAPLKNKSNDYHYNPEEQKTETYTGMGLDINVHDQWAVEGMGAIQDRTREHLGRGDAAIVRYRLLLRKAIKAVGAGQFDRLPMQDQPGTASLIGPLSNDAIADSDDWQAASWKYDMTRRAACPWDASV</sequence>
<dbReference type="GO" id="GO:0051213">
    <property type="term" value="F:dioxygenase activity"/>
    <property type="evidence" value="ECO:0007669"/>
    <property type="project" value="UniProtKB-KW"/>
</dbReference>
<dbReference type="Proteomes" id="UP000199392">
    <property type="component" value="Unassembled WGS sequence"/>
</dbReference>
<dbReference type="Gene3D" id="3.90.380.10">
    <property type="entry name" value="Naphthalene 1,2-dioxygenase Alpha Subunit, Chain A, domain 1"/>
    <property type="match status" value="1"/>
</dbReference>
<accession>A0A1I6WFJ7</accession>
<dbReference type="SUPFAM" id="SSF50022">
    <property type="entry name" value="ISP domain"/>
    <property type="match status" value="1"/>
</dbReference>
<dbReference type="GO" id="GO:0051537">
    <property type="term" value="F:2 iron, 2 sulfur cluster binding"/>
    <property type="evidence" value="ECO:0007669"/>
    <property type="project" value="InterPro"/>
</dbReference>
<dbReference type="RefSeq" id="WP_092430826.1">
    <property type="nucleotide sequence ID" value="NZ_FNCL01000023.1"/>
</dbReference>
<dbReference type="CDD" id="cd08878">
    <property type="entry name" value="RHO_alpha_C_DMO-like"/>
    <property type="match status" value="1"/>
</dbReference>
<dbReference type="InterPro" id="IPR045623">
    <property type="entry name" value="LigXa_C"/>
</dbReference>